<evidence type="ECO:0000256" key="1">
    <source>
        <dbReference type="SAM" id="Phobius"/>
    </source>
</evidence>
<feature type="transmembrane region" description="Helical" evidence="1">
    <location>
        <begin position="373"/>
        <end position="396"/>
    </location>
</feature>
<dbReference type="AlphaFoldDB" id="A2DFN5"/>
<protein>
    <submittedName>
        <fullName evidence="2">Uncharacterized protein</fullName>
    </submittedName>
</protein>
<organism evidence="2 3">
    <name type="scientific">Trichomonas vaginalis (strain ATCC PRA-98 / G3)</name>
    <dbReference type="NCBI Taxonomy" id="412133"/>
    <lineage>
        <taxon>Eukaryota</taxon>
        <taxon>Metamonada</taxon>
        <taxon>Parabasalia</taxon>
        <taxon>Trichomonadida</taxon>
        <taxon>Trichomonadidae</taxon>
        <taxon>Trichomonas</taxon>
    </lineage>
</organism>
<keyword evidence="1" id="KW-1133">Transmembrane helix</keyword>
<feature type="transmembrane region" description="Helical" evidence="1">
    <location>
        <begin position="39"/>
        <end position="60"/>
    </location>
</feature>
<dbReference type="KEGG" id="tva:5466283"/>
<gene>
    <name evidence="2" type="ORF">TVAG_391220</name>
</gene>
<sequence>MLIGQSFMGSISVFFEFFVCPSAAILGLGIASYAKNSDYYVMIVGAACLAGSILILLILFCCHPIQHYPFRHIGKNTKLGLLHLAGTAIFLFLGIASSGIIKVRFFEGIKETYFPIGTVIFYIIAVLYFIYACFRMTNKGAIKLSRLKVLLRLNVMKFVFVLYNAAYLPVFQSILYSTMVIKDVCPPGTYPYSYAGGNVFASRYFSCITNENISESNSETRFRFNLATKTAEWKYEYAPQIVFCIIFITIAYPVVIYFIIKKLYDEYGDQVYKMENAGASLFKDYKYKHRFWPLVQLLYKLIIATITILANLYVPGLVFLLTFIYIGYGVLIFFIKPYKNKYNNWIEIADNGLSAIFSLLPVAAAFGANVAPLAMTILSVIETVCSLGISIAAFILDKKKGKKEETTRKVKELEANYLMEKPLIHYTLYFSLFGFLIFGFFLGNLAYFQKPTIDFEYIPTNTCVFLEYQPKMDFFNTDECTHFGEAIDYMF</sequence>
<dbReference type="Proteomes" id="UP000001542">
    <property type="component" value="Unassembled WGS sequence"/>
</dbReference>
<reference evidence="2" key="2">
    <citation type="journal article" date="2007" name="Science">
        <title>Draft genome sequence of the sexually transmitted pathogen Trichomonas vaginalis.</title>
        <authorList>
            <person name="Carlton J.M."/>
            <person name="Hirt R.P."/>
            <person name="Silva J.C."/>
            <person name="Delcher A.L."/>
            <person name="Schatz M."/>
            <person name="Zhao Q."/>
            <person name="Wortman J.R."/>
            <person name="Bidwell S.L."/>
            <person name="Alsmark U.C.M."/>
            <person name="Besteiro S."/>
            <person name="Sicheritz-Ponten T."/>
            <person name="Noel C.J."/>
            <person name="Dacks J.B."/>
            <person name="Foster P.G."/>
            <person name="Simillion C."/>
            <person name="Van de Peer Y."/>
            <person name="Miranda-Saavedra D."/>
            <person name="Barton G.J."/>
            <person name="Westrop G.D."/>
            <person name="Mueller S."/>
            <person name="Dessi D."/>
            <person name="Fiori P.L."/>
            <person name="Ren Q."/>
            <person name="Paulsen I."/>
            <person name="Zhang H."/>
            <person name="Bastida-Corcuera F.D."/>
            <person name="Simoes-Barbosa A."/>
            <person name="Brown M.T."/>
            <person name="Hayes R.D."/>
            <person name="Mukherjee M."/>
            <person name="Okumura C.Y."/>
            <person name="Schneider R."/>
            <person name="Smith A.J."/>
            <person name="Vanacova S."/>
            <person name="Villalvazo M."/>
            <person name="Haas B.J."/>
            <person name="Pertea M."/>
            <person name="Feldblyum T.V."/>
            <person name="Utterback T.R."/>
            <person name="Shu C.L."/>
            <person name="Osoegawa K."/>
            <person name="de Jong P.J."/>
            <person name="Hrdy I."/>
            <person name="Horvathova L."/>
            <person name="Zubacova Z."/>
            <person name="Dolezal P."/>
            <person name="Malik S.B."/>
            <person name="Logsdon J.M. Jr."/>
            <person name="Henze K."/>
            <person name="Gupta A."/>
            <person name="Wang C.C."/>
            <person name="Dunne R.L."/>
            <person name="Upcroft J.A."/>
            <person name="Upcroft P."/>
            <person name="White O."/>
            <person name="Salzberg S.L."/>
            <person name="Tang P."/>
            <person name="Chiu C.-H."/>
            <person name="Lee Y.-S."/>
            <person name="Embley T.M."/>
            <person name="Coombs G.H."/>
            <person name="Mottram J.C."/>
            <person name="Tachezy J."/>
            <person name="Fraser-Liggett C.M."/>
            <person name="Johnson P.J."/>
        </authorList>
    </citation>
    <scope>NUCLEOTIDE SEQUENCE [LARGE SCALE GENOMIC DNA]</scope>
    <source>
        <strain evidence="2">G3</strain>
    </source>
</reference>
<feature type="transmembrane region" description="Helical" evidence="1">
    <location>
        <begin position="316"/>
        <end position="336"/>
    </location>
</feature>
<feature type="transmembrane region" description="Helical" evidence="1">
    <location>
        <begin position="12"/>
        <end position="33"/>
    </location>
</feature>
<keyword evidence="1" id="KW-0812">Transmembrane</keyword>
<keyword evidence="1" id="KW-0472">Membrane</keyword>
<feature type="transmembrane region" description="Helical" evidence="1">
    <location>
        <begin position="291"/>
        <end position="310"/>
    </location>
</feature>
<feature type="transmembrane region" description="Helical" evidence="1">
    <location>
        <begin position="81"/>
        <end position="101"/>
    </location>
</feature>
<dbReference type="PANTHER" id="PTHR34993:SF1">
    <property type="entry name" value="TRANSMEMBRANE PROTEIN"/>
    <property type="match status" value="1"/>
</dbReference>
<feature type="transmembrane region" description="Helical" evidence="1">
    <location>
        <begin position="237"/>
        <end position="260"/>
    </location>
</feature>
<dbReference type="PANTHER" id="PTHR34993">
    <property type="entry name" value="TRANSMEMBRANE PROTEIN"/>
    <property type="match status" value="1"/>
</dbReference>
<dbReference type="InParanoid" id="A2DFN5"/>
<reference evidence="2" key="1">
    <citation type="submission" date="2006-10" db="EMBL/GenBank/DDBJ databases">
        <authorList>
            <person name="Amadeo P."/>
            <person name="Zhao Q."/>
            <person name="Wortman J."/>
            <person name="Fraser-Liggett C."/>
            <person name="Carlton J."/>
        </authorList>
    </citation>
    <scope>NUCLEOTIDE SEQUENCE</scope>
    <source>
        <strain evidence="2">G3</strain>
    </source>
</reference>
<name>A2DFN5_TRIV3</name>
<dbReference type="EMBL" id="DS113195">
    <property type="protein sequence ID" value="EAY20738.1"/>
    <property type="molecule type" value="Genomic_DNA"/>
</dbReference>
<dbReference type="VEuPathDB" id="TrichDB:TVAG_391220"/>
<accession>A2DFN5</accession>
<feature type="transmembrane region" description="Helical" evidence="1">
    <location>
        <begin position="348"/>
        <end position="367"/>
    </location>
</feature>
<dbReference type="VEuPathDB" id="TrichDB:TVAGG3_0323750"/>
<feature type="transmembrane region" description="Helical" evidence="1">
    <location>
        <begin position="113"/>
        <end position="134"/>
    </location>
</feature>
<dbReference type="RefSeq" id="XP_001581724.1">
    <property type="nucleotide sequence ID" value="XM_001581674.1"/>
</dbReference>
<feature type="transmembrane region" description="Helical" evidence="1">
    <location>
        <begin position="155"/>
        <end position="176"/>
    </location>
</feature>
<evidence type="ECO:0000313" key="3">
    <source>
        <dbReference type="Proteomes" id="UP000001542"/>
    </source>
</evidence>
<keyword evidence="3" id="KW-1185">Reference proteome</keyword>
<proteinExistence type="predicted"/>
<feature type="transmembrane region" description="Helical" evidence="1">
    <location>
        <begin position="426"/>
        <end position="448"/>
    </location>
</feature>
<evidence type="ECO:0000313" key="2">
    <source>
        <dbReference type="EMBL" id="EAY20738.1"/>
    </source>
</evidence>